<gene>
    <name evidence="2" type="ORF">Lmac_2175</name>
</gene>
<feature type="region of interest" description="Disordered" evidence="1">
    <location>
        <begin position="132"/>
        <end position="162"/>
    </location>
</feature>
<organism evidence="2 3">
    <name type="scientific">Legionella maceachernii</name>
    <dbReference type="NCBI Taxonomy" id="466"/>
    <lineage>
        <taxon>Bacteria</taxon>
        <taxon>Pseudomonadati</taxon>
        <taxon>Pseudomonadota</taxon>
        <taxon>Gammaproteobacteria</taxon>
        <taxon>Legionellales</taxon>
        <taxon>Legionellaceae</taxon>
        <taxon>Legionella</taxon>
    </lineage>
</organism>
<dbReference type="EMBL" id="LNYL01000045">
    <property type="protein sequence ID" value="KTD25197.1"/>
    <property type="molecule type" value="Genomic_DNA"/>
</dbReference>
<protein>
    <recommendedName>
        <fullName evidence="4">Phasin protein</fullName>
    </recommendedName>
</protein>
<dbReference type="OrthoDB" id="5657175at2"/>
<evidence type="ECO:0000313" key="2">
    <source>
        <dbReference type="EMBL" id="KTD25197.1"/>
    </source>
</evidence>
<dbReference type="RefSeq" id="WP_058452917.1">
    <property type="nucleotide sequence ID" value="NZ_CAAAIB010000005.1"/>
</dbReference>
<evidence type="ECO:0000313" key="3">
    <source>
        <dbReference type="Proteomes" id="UP000054908"/>
    </source>
</evidence>
<comment type="caution">
    <text evidence="2">The sequence shown here is derived from an EMBL/GenBank/DDBJ whole genome shotgun (WGS) entry which is preliminary data.</text>
</comment>
<name>A0A0W0VYW9_9GAMM</name>
<dbReference type="AlphaFoldDB" id="A0A0W0VYW9"/>
<accession>A0A0W0VYW9</accession>
<keyword evidence="3" id="KW-1185">Reference proteome</keyword>
<proteinExistence type="predicted"/>
<evidence type="ECO:0000256" key="1">
    <source>
        <dbReference type="SAM" id="MobiDB-lite"/>
    </source>
</evidence>
<dbReference type="Proteomes" id="UP000054908">
    <property type="component" value="Unassembled WGS sequence"/>
</dbReference>
<evidence type="ECO:0008006" key="4">
    <source>
        <dbReference type="Google" id="ProtNLM"/>
    </source>
</evidence>
<reference evidence="2 3" key="1">
    <citation type="submission" date="2015-11" db="EMBL/GenBank/DDBJ databases">
        <title>Genomic analysis of 38 Legionella species identifies large and diverse effector repertoires.</title>
        <authorList>
            <person name="Burstein D."/>
            <person name="Amaro F."/>
            <person name="Zusman T."/>
            <person name="Lifshitz Z."/>
            <person name="Cohen O."/>
            <person name="Gilbert J.A."/>
            <person name="Pupko T."/>
            <person name="Shuman H.A."/>
            <person name="Segal G."/>
        </authorList>
    </citation>
    <scope>NUCLEOTIDE SEQUENCE [LARGE SCALE GENOMIC DNA]</scope>
    <source>
        <strain evidence="2 3">PX-1-G2-E2</strain>
    </source>
</reference>
<feature type="compositionally biased region" description="Basic and acidic residues" evidence="1">
    <location>
        <begin position="139"/>
        <end position="156"/>
    </location>
</feature>
<sequence length="162" mass="18396">MPNQRNENNTENLSSALQSLMQLNLQIMQNMYQIEIMDFINKPEKLLENQVKLALKNNLLFMEYARKSFDIFSKILLEQNPAFSNLQQGMNYLKSATTALSTPDIALGNATKSLFSPSTDMDPLDIARSTAQMALRSPSKNETKTIKTKSQNDMRKAKNSKK</sequence>
<dbReference type="PATRIC" id="fig|466.6.peg.2311"/>